<comment type="caution">
    <text evidence="1">The sequence shown here is derived from an EMBL/GenBank/DDBJ whole genome shotgun (WGS) entry which is preliminary data.</text>
</comment>
<protein>
    <submittedName>
        <fullName evidence="1">Uncharacterized protein</fullName>
    </submittedName>
</protein>
<evidence type="ECO:0000313" key="2">
    <source>
        <dbReference type="Proteomes" id="UP001162992"/>
    </source>
</evidence>
<evidence type="ECO:0000313" key="1">
    <source>
        <dbReference type="EMBL" id="KAJ7558238.1"/>
    </source>
</evidence>
<keyword evidence="2" id="KW-1185">Reference proteome</keyword>
<dbReference type="EMBL" id="CM055095">
    <property type="protein sequence ID" value="KAJ7558238.1"/>
    <property type="molecule type" value="Genomic_DNA"/>
</dbReference>
<dbReference type="Proteomes" id="UP001162992">
    <property type="component" value="Chromosome 4"/>
</dbReference>
<reference evidence="2" key="1">
    <citation type="journal article" date="2024" name="Proc. Natl. Acad. Sci. U.S.A.">
        <title>Extraordinary preservation of gene collinearity over three hundred million years revealed in homosporous lycophytes.</title>
        <authorList>
            <person name="Li C."/>
            <person name="Wickell D."/>
            <person name="Kuo L.Y."/>
            <person name="Chen X."/>
            <person name="Nie B."/>
            <person name="Liao X."/>
            <person name="Peng D."/>
            <person name="Ji J."/>
            <person name="Jenkins J."/>
            <person name="Williams M."/>
            <person name="Shu S."/>
            <person name="Plott C."/>
            <person name="Barry K."/>
            <person name="Rajasekar S."/>
            <person name="Grimwood J."/>
            <person name="Han X."/>
            <person name="Sun S."/>
            <person name="Hou Z."/>
            <person name="He W."/>
            <person name="Dai G."/>
            <person name="Sun C."/>
            <person name="Schmutz J."/>
            <person name="Leebens-Mack J.H."/>
            <person name="Li F.W."/>
            <person name="Wang L."/>
        </authorList>
    </citation>
    <scope>NUCLEOTIDE SEQUENCE [LARGE SCALE GENOMIC DNA]</scope>
    <source>
        <strain evidence="2">cv. PW_Plant_1</strain>
    </source>
</reference>
<sequence>MEISSGINDYAKATKLTQKKLAESELPWNLYNNPCYYDCVARAAKYGEASGHWGRSCASNPAADQLEIEKFDAKRNSHDHSTKSAASIRLHRVDLVSCECSAAMIGGFCKNQNERIPTEHSRRPSKTCHKPIHKSAERSHLEGDFDMDTLQGELQKVWVQVQELEEACICARMEINKLHLRSEGKVKSWPSNLYTKLAATVLSLKEAAARERQPQQQQLQIHIKKLEKQLAEAKKALAKAKKDIIKERKARQLLELICAKLACEIGQGKMELDLKQESMLINHQGEAKHRILPMSEARQEEKLQVKLTEAEFKIAHKNLSIDAVEQEVKDFFNAAATRRRI</sequence>
<name>A0ACC2DV86_DIPCM</name>
<organism evidence="1 2">
    <name type="scientific">Diphasiastrum complanatum</name>
    <name type="common">Issler's clubmoss</name>
    <name type="synonym">Lycopodium complanatum</name>
    <dbReference type="NCBI Taxonomy" id="34168"/>
    <lineage>
        <taxon>Eukaryota</taxon>
        <taxon>Viridiplantae</taxon>
        <taxon>Streptophyta</taxon>
        <taxon>Embryophyta</taxon>
        <taxon>Tracheophyta</taxon>
        <taxon>Lycopodiopsida</taxon>
        <taxon>Lycopodiales</taxon>
        <taxon>Lycopodiaceae</taxon>
        <taxon>Lycopodioideae</taxon>
        <taxon>Diphasiastrum</taxon>
    </lineage>
</organism>
<proteinExistence type="predicted"/>
<accession>A0ACC2DV86</accession>
<gene>
    <name evidence="1" type="ORF">O6H91_04G029900</name>
</gene>